<sequence length="894" mass="100694">MKTLRRVIVFAVILKAFAVIFPGPGQELQAGNIHRQVFDGEIPPGEYVAFRWNGRRLLPWKVPEESLTKKARRAIAVSPAWLRSDLAAKLNNLSAEKQDSLAGIILAETDPRLIDEIAFSIARLSARELTGRRFNPRIIAENARLIYEADSLYDYVELIDYGKPSRGGDWMSTARYRLEGGEGSEEYYELPCEVYYWYVVFPRLGREALAFIDPLTGEYAPPDSGGVFWRDYLMHEDRDPKRCASRHFVMEYPNLIEQVPASATAAELVLTEFSIDPIPLIIDSEGRSLLCVFAWPGNQLDGQVIATTIPVELEETGEGTGLFENLLRAGNASAMLDTAIVPEGFEDVRIAILKDRDPFGEPTIERALGSMGFRFRVFGSDEIPEMLFADSGFVKIIIPSGQPRSFYERLAESDSLWQVWMSTRELSPNRVIQFHGAPDPAYPGDDWSGLHMPWGFSCVPRGSGELSLAGYPRLPDVLSGPRFLWNHQPLNISGDQTLSQKASALEVIGYFVTQNLPDRCAEIPFYYRGSDLDTTFEGDASEYVQSLRTHYPQRSLYLHYGNCGEMMDMLSASSRAGLVPVRNMIAHPVDHVWNGVYLEGRWRTYTAVRSDRGTRFDDGVYENKNHYSVMGCRADGFVSNYIGEYFDSTFIAEVRVSDSAGRPVDGATVTIMTHWYHGDPPPKIHAGIGWTDPAGVARVEVGIRRDYFVQVFTPLLDWPELVQDTSERARKDTIPRTDPVLERRRGMRPEPIPFVSADVDTIPGDTIRYEVTLPIALLKDQPDVDSNVVFTSRAAPRFFLQTPERILHGFSSYLGCNFTRAEPQGSVNLYVMDLPNYDRFAAGEPFVPACAFEEADSLDFTLPSADDKWFVVLSNRHRMAYGQVVRLSVEARYR</sequence>
<evidence type="ECO:0000313" key="2">
    <source>
        <dbReference type="Proteomes" id="UP000317778"/>
    </source>
</evidence>
<dbReference type="EMBL" id="NJBO01000005">
    <property type="protein sequence ID" value="TKJ43337.1"/>
    <property type="molecule type" value="Genomic_DNA"/>
</dbReference>
<accession>A0A532V8N0</accession>
<protein>
    <recommendedName>
        <fullName evidence="3">Transglutaminase-like domain-containing protein</fullName>
    </recommendedName>
</protein>
<evidence type="ECO:0000313" key="1">
    <source>
        <dbReference type="EMBL" id="TKJ43337.1"/>
    </source>
</evidence>
<comment type="caution">
    <text evidence="1">The sequence shown here is derived from an EMBL/GenBank/DDBJ whole genome shotgun (WGS) entry which is preliminary data.</text>
</comment>
<reference evidence="1 2" key="1">
    <citation type="submission" date="2017-06" db="EMBL/GenBank/DDBJ databases">
        <title>Novel microbial phyla capable of carbon fixation and sulfur reduction in deep-sea sediments.</title>
        <authorList>
            <person name="Huang J."/>
            <person name="Baker B."/>
            <person name="Wang Y."/>
        </authorList>
    </citation>
    <scope>NUCLEOTIDE SEQUENCE [LARGE SCALE GENOMIC DNA]</scope>
    <source>
        <strain evidence="1">B3_TA06</strain>
    </source>
</reference>
<proteinExistence type="predicted"/>
<dbReference type="Proteomes" id="UP000317778">
    <property type="component" value="Unassembled WGS sequence"/>
</dbReference>
<name>A0A532V8N0_UNCT6</name>
<gene>
    <name evidence="1" type="ORF">CEE36_04715</name>
</gene>
<dbReference type="AlphaFoldDB" id="A0A532V8N0"/>
<organism evidence="1 2">
    <name type="scientific">candidate division TA06 bacterium B3_TA06</name>
    <dbReference type="NCBI Taxonomy" id="2012487"/>
    <lineage>
        <taxon>Bacteria</taxon>
        <taxon>Bacteria division TA06</taxon>
    </lineage>
</organism>
<evidence type="ECO:0008006" key="3">
    <source>
        <dbReference type="Google" id="ProtNLM"/>
    </source>
</evidence>